<accession>A0ABU7AWF9</accession>
<evidence type="ECO:0000313" key="7">
    <source>
        <dbReference type="Proteomes" id="UP001345963"/>
    </source>
</evidence>
<dbReference type="InterPro" id="IPR001245">
    <property type="entry name" value="Ser-Thr/Tyr_kinase_cat_dom"/>
</dbReference>
<keyword evidence="4" id="KW-1133">Transmembrane helix</keyword>
<evidence type="ECO:0000256" key="1">
    <source>
        <dbReference type="ARBA" id="ARBA00022741"/>
    </source>
</evidence>
<dbReference type="EMBL" id="JAHUTI010031297">
    <property type="protein sequence ID" value="MED6242591.1"/>
    <property type="molecule type" value="Genomic_DNA"/>
</dbReference>
<dbReference type="InterPro" id="IPR011009">
    <property type="entry name" value="Kinase-like_dom_sf"/>
</dbReference>
<feature type="transmembrane region" description="Helical" evidence="4">
    <location>
        <begin position="33"/>
        <end position="57"/>
    </location>
</feature>
<keyword evidence="7" id="KW-1185">Reference proteome</keyword>
<dbReference type="SUPFAM" id="SSF56112">
    <property type="entry name" value="Protein kinase-like (PK-like)"/>
    <property type="match status" value="1"/>
</dbReference>
<dbReference type="PANTHER" id="PTHR24416:SF631">
    <property type="entry name" value="SERINE_THREONINE_TYROSINE KINASE 1"/>
    <property type="match status" value="1"/>
</dbReference>
<name>A0ABU7AWF9_9TELE</name>
<sequence length="485" mass="54211">MQVVRVARMTSNYTDISPCAPDDKLCITREYQLAVIVVPALLLSLTLIFLMIISILLCCNQGTRVRTPRQHTTNHRETHRNHHHHRHNLHGIDAPPGIDPLEHEEVPMRVQNTHQNVKPTMAPARHASPERHVTATPRTTRDRHVAAARHGSPERPVAGARHGSLVSHAAPTSQTSTGRPLGNFSQVTALMPSFYIKPNDTVSLYRAHMDNRDVILRALKENASNSEKQDFLGFASFLGELGPHPFIPALLGVVSVQSPLLIVMEELRHKDLLGFLWKCREDNTGHDMTEKRIFTMAGQVASAVDYLHSQGCIHRNIGARNVLVGGDMAAKLWGLGSAYQRKQANYTGLAEDMELKKWQAPEVLARRTASNSSDVWSFGILLYEMVTLGDPPFAHIMLTELLQYLQRGKTVKRPTNCSNTLYSIMKSCCHWTPQGRPSVTELIRILHVGEKSANGSTVLRVPEPLNIEKYMREAGYGEPFNYAVL</sequence>
<feature type="domain" description="Protein kinase" evidence="5">
    <location>
        <begin position="173"/>
        <end position="450"/>
    </location>
</feature>
<comment type="caution">
    <text evidence="6">The sequence shown here is derived from an EMBL/GenBank/DDBJ whole genome shotgun (WGS) entry which is preliminary data.</text>
</comment>
<keyword evidence="2" id="KW-0067">ATP-binding</keyword>
<organism evidence="6 7">
    <name type="scientific">Ataeniobius toweri</name>
    <dbReference type="NCBI Taxonomy" id="208326"/>
    <lineage>
        <taxon>Eukaryota</taxon>
        <taxon>Metazoa</taxon>
        <taxon>Chordata</taxon>
        <taxon>Craniata</taxon>
        <taxon>Vertebrata</taxon>
        <taxon>Euteleostomi</taxon>
        <taxon>Actinopterygii</taxon>
        <taxon>Neopterygii</taxon>
        <taxon>Teleostei</taxon>
        <taxon>Neoteleostei</taxon>
        <taxon>Acanthomorphata</taxon>
        <taxon>Ovalentaria</taxon>
        <taxon>Atherinomorphae</taxon>
        <taxon>Cyprinodontiformes</taxon>
        <taxon>Goodeidae</taxon>
        <taxon>Ataeniobius</taxon>
    </lineage>
</organism>
<evidence type="ECO:0000256" key="2">
    <source>
        <dbReference type="ARBA" id="ARBA00022840"/>
    </source>
</evidence>
<keyword evidence="4" id="KW-0472">Membrane</keyword>
<protein>
    <recommendedName>
        <fullName evidence="5">Protein kinase domain-containing protein</fullName>
    </recommendedName>
</protein>
<evidence type="ECO:0000256" key="3">
    <source>
        <dbReference type="SAM" id="MobiDB-lite"/>
    </source>
</evidence>
<evidence type="ECO:0000256" key="4">
    <source>
        <dbReference type="SAM" id="Phobius"/>
    </source>
</evidence>
<gene>
    <name evidence="6" type="ORF">ATANTOWER_006942</name>
</gene>
<evidence type="ECO:0000313" key="6">
    <source>
        <dbReference type="EMBL" id="MED6242591.1"/>
    </source>
</evidence>
<keyword evidence="4" id="KW-0812">Transmembrane</keyword>
<dbReference type="PROSITE" id="PS50011">
    <property type="entry name" value="PROTEIN_KINASE_DOM"/>
    <property type="match status" value="1"/>
</dbReference>
<feature type="compositionally biased region" description="Basic residues" evidence="3">
    <location>
        <begin position="70"/>
        <end position="89"/>
    </location>
</feature>
<dbReference type="Proteomes" id="UP001345963">
    <property type="component" value="Unassembled WGS sequence"/>
</dbReference>
<proteinExistence type="predicted"/>
<reference evidence="6 7" key="1">
    <citation type="submission" date="2021-07" db="EMBL/GenBank/DDBJ databases">
        <authorList>
            <person name="Palmer J.M."/>
        </authorList>
    </citation>
    <scope>NUCLEOTIDE SEQUENCE [LARGE SCALE GENOMIC DNA]</scope>
    <source>
        <strain evidence="6 7">AT_MEX2019</strain>
        <tissue evidence="6">Muscle</tissue>
    </source>
</reference>
<evidence type="ECO:0000259" key="5">
    <source>
        <dbReference type="PROSITE" id="PS50011"/>
    </source>
</evidence>
<feature type="region of interest" description="Disordered" evidence="3">
    <location>
        <begin position="70"/>
        <end position="93"/>
    </location>
</feature>
<dbReference type="InterPro" id="IPR050122">
    <property type="entry name" value="RTK"/>
</dbReference>
<dbReference type="PRINTS" id="PR00109">
    <property type="entry name" value="TYRKINASE"/>
</dbReference>
<feature type="compositionally biased region" description="Basic and acidic residues" evidence="3">
    <location>
        <begin position="127"/>
        <end position="141"/>
    </location>
</feature>
<dbReference type="Gene3D" id="3.30.200.20">
    <property type="entry name" value="Phosphorylase Kinase, domain 1"/>
    <property type="match status" value="1"/>
</dbReference>
<dbReference type="Pfam" id="PF07714">
    <property type="entry name" value="PK_Tyr_Ser-Thr"/>
    <property type="match status" value="1"/>
</dbReference>
<dbReference type="Gene3D" id="1.10.510.10">
    <property type="entry name" value="Transferase(Phosphotransferase) domain 1"/>
    <property type="match status" value="1"/>
</dbReference>
<dbReference type="InterPro" id="IPR000719">
    <property type="entry name" value="Prot_kinase_dom"/>
</dbReference>
<keyword evidence="1" id="KW-0547">Nucleotide-binding</keyword>
<dbReference type="PANTHER" id="PTHR24416">
    <property type="entry name" value="TYROSINE-PROTEIN KINASE RECEPTOR"/>
    <property type="match status" value="1"/>
</dbReference>
<feature type="region of interest" description="Disordered" evidence="3">
    <location>
        <begin position="121"/>
        <end position="141"/>
    </location>
</feature>